<dbReference type="PANTHER" id="PTHR31094">
    <property type="entry name" value="RIKEN CDNA 2310061I04 GENE"/>
    <property type="match status" value="1"/>
</dbReference>
<dbReference type="SUPFAM" id="SSF54427">
    <property type="entry name" value="NTF2-like"/>
    <property type="match status" value="1"/>
</dbReference>
<gene>
    <name evidence="3" type="ORF">PCAL00307_LOCUS19376</name>
    <name evidence="4" type="ORF">PECAL_5P22430</name>
</gene>
<dbReference type="Pfam" id="PF10184">
    <property type="entry name" value="DUF2358"/>
    <property type="match status" value="1"/>
</dbReference>
<evidence type="ECO:0000313" key="4">
    <source>
        <dbReference type="EMBL" id="CAH0377714.1"/>
    </source>
</evidence>
<dbReference type="AlphaFoldDB" id="A0A7S4A516"/>
<dbReference type="InterPro" id="IPR032710">
    <property type="entry name" value="NTF2-like_dom_sf"/>
</dbReference>
<dbReference type="PANTHER" id="PTHR31094:SF2">
    <property type="entry name" value="RIKEN CDNA 2310061I04 GENE"/>
    <property type="match status" value="1"/>
</dbReference>
<feature type="chain" id="PRO_5036212319" description="SnoaL-like domain-containing protein" evidence="2">
    <location>
        <begin position="16"/>
        <end position="368"/>
    </location>
</feature>
<accession>A0A7S4A516</accession>
<protein>
    <recommendedName>
        <fullName evidence="6">SnoaL-like domain-containing protein</fullName>
    </recommendedName>
</protein>
<feature type="region of interest" description="Disordered" evidence="1">
    <location>
        <begin position="272"/>
        <end position="299"/>
    </location>
</feature>
<dbReference type="EMBL" id="CAKKNE010000005">
    <property type="protein sequence ID" value="CAH0377714.1"/>
    <property type="molecule type" value="Genomic_DNA"/>
</dbReference>
<evidence type="ECO:0000313" key="5">
    <source>
        <dbReference type="Proteomes" id="UP000789595"/>
    </source>
</evidence>
<reference evidence="3" key="1">
    <citation type="submission" date="2021-01" db="EMBL/GenBank/DDBJ databases">
        <authorList>
            <person name="Corre E."/>
            <person name="Pelletier E."/>
            <person name="Niang G."/>
            <person name="Scheremetjew M."/>
            <person name="Finn R."/>
            <person name="Kale V."/>
            <person name="Holt S."/>
            <person name="Cochrane G."/>
            <person name="Meng A."/>
            <person name="Brown T."/>
            <person name="Cohen L."/>
        </authorList>
    </citation>
    <scope>NUCLEOTIDE SEQUENCE</scope>
    <source>
        <strain evidence="3">CCMP1756</strain>
    </source>
</reference>
<reference evidence="4" key="2">
    <citation type="submission" date="2021-11" db="EMBL/GenBank/DDBJ databases">
        <authorList>
            <consortium name="Genoscope - CEA"/>
            <person name="William W."/>
        </authorList>
    </citation>
    <scope>NUCLEOTIDE SEQUENCE</scope>
</reference>
<dbReference type="EMBL" id="HBIW01022480">
    <property type="protein sequence ID" value="CAE0703928.1"/>
    <property type="molecule type" value="Transcribed_RNA"/>
</dbReference>
<dbReference type="OrthoDB" id="44820at2759"/>
<keyword evidence="5" id="KW-1185">Reference proteome</keyword>
<evidence type="ECO:0000313" key="3">
    <source>
        <dbReference type="EMBL" id="CAE0703928.1"/>
    </source>
</evidence>
<proteinExistence type="predicted"/>
<feature type="signal peptide" evidence="2">
    <location>
        <begin position="1"/>
        <end position="15"/>
    </location>
</feature>
<dbReference type="InterPro" id="IPR018790">
    <property type="entry name" value="DUF2358"/>
</dbReference>
<name>A0A7S4A516_9STRA</name>
<keyword evidence="2" id="KW-0732">Signal</keyword>
<sequence length="368" mass="40463">MRIYAIIALAGVVTAYVPSPPQRETKRNVVVAAQSTLERPVLQATVEDQTERNNVLNLPESEKITLETPLEAGRRGPSEFELNLGRAIDALRSDVPAFADRELSWDIYADNVQLADPSGVQTRGLQNYKQFFGVIRMFRRVMIDKVDITFKLRYDWSKKIIKVTWYSKWYARGSSKAAYVDATSAFHLDEQGKIFKHVVDRVQVGGRPLSPPYSVGWLAFREYVLAGLDGPRPAAVPSFGFEASDIGQDALVLMSAMSASSDVAQDAPLVMSASDGESEAPPPSKKKAPRNKEKKQKRKLLPGQCEGMWDCDSPMECCDFVMFKMCCRGGLGIPAFLEPAPVLVPIPVPVERGPPGMPGGRGGGVPPY</sequence>
<evidence type="ECO:0000256" key="1">
    <source>
        <dbReference type="SAM" id="MobiDB-lite"/>
    </source>
</evidence>
<organism evidence="3">
    <name type="scientific">Pelagomonas calceolata</name>
    <dbReference type="NCBI Taxonomy" id="35677"/>
    <lineage>
        <taxon>Eukaryota</taxon>
        <taxon>Sar</taxon>
        <taxon>Stramenopiles</taxon>
        <taxon>Ochrophyta</taxon>
        <taxon>Pelagophyceae</taxon>
        <taxon>Pelagomonadales</taxon>
        <taxon>Pelagomonadaceae</taxon>
        <taxon>Pelagomonas</taxon>
    </lineage>
</organism>
<dbReference type="Proteomes" id="UP000789595">
    <property type="component" value="Unassembled WGS sequence"/>
</dbReference>
<feature type="compositionally biased region" description="Basic residues" evidence="1">
    <location>
        <begin position="284"/>
        <end position="299"/>
    </location>
</feature>
<evidence type="ECO:0008006" key="6">
    <source>
        <dbReference type="Google" id="ProtNLM"/>
    </source>
</evidence>
<evidence type="ECO:0000256" key="2">
    <source>
        <dbReference type="SAM" id="SignalP"/>
    </source>
</evidence>